<gene>
    <name evidence="1" type="primary">cinA</name>
    <name evidence="3" type="ORF">TCEL_01555</name>
</gene>
<dbReference type="HOGENOM" id="CLU_030805_9_3_9"/>
<dbReference type="SUPFAM" id="SSF142433">
    <property type="entry name" value="CinA-like"/>
    <property type="match status" value="1"/>
</dbReference>
<dbReference type="SMART" id="SM00852">
    <property type="entry name" value="MoCF_biosynth"/>
    <property type="match status" value="1"/>
</dbReference>
<evidence type="ECO:0000313" key="4">
    <source>
        <dbReference type="Proteomes" id="UP000014923"/>
    </source>
</evidence>
<dbReference type="RefSeq" id="WP_018660979.1">
    <property type="nucleotide sequence ID" value="NZ_HF952018.1"/>
</dbReference>
<dbReference type="Gene3D" id="3.90.950.20">
    <property type="entry name" value="CinA-like"/>
    <property type="match status" value="1"/>
</dbReference>
<dbReference type="InterPro" id="IPR050101">
    <property type="entry name" value="CinA"/>
</dbReference>
<dbReference type="InterPro" id="IPR036653">
    <property type="entry name" value="CinA-like_C"/>
</dbReference>
<proteinExistence type="inferred from homology"/>
<dbReference type="PANTHER" id="PTHR13939">
    <property type="entry name" value="NICOTINAMIDE-NUCLEOTIDE AMIDOHYDROLASE PNCC"/>
    <property type="match status" value="1"/>
</dbReference>
<dbReference type="HAMAP" id="MF_00226_B">
    <property type="entry name" value="CinA_B"/>
    <property type="match status" value="1"/>
</dbReference>
<dbReference type="NCBIfam" id="TIGR00177">
    <property type="entry name" value="molyb_syn"/>
    <property type="match status" value="1"/>
</dbReference>
<dbReference type="InterPro" id="IPR041424">
    <property type="entry name" value="CinA_KH"/>
</dbReference>
<dbReference type="NCBIfam" id="TIGR00200">
    <property type="entry name" value="cinA_nterm"/>
    <property type="match status" value="1"/>
</dbReference>
<dbReference type="Pfam" id="PF18146">
    <property type="entry name" value="CinA_KH"/>
    <property type="match status" value="1"/>
</dbReference>
<dbReference type="eggNOG" id="COG1058">
    <property type="taxonomic scope" value="Bacteria"/>
</dbReference>
<dbReference type="Proteomes" id="UP000014923">
    <property type="component" value="Unassembled WGS sequence"/>
</dbReference>
<dbReference type="Pfam" id="PF00994">
    <property type="entry name" value="MoCF_biosynth"/>
    <property type="match status" value="1"/>
</dbReference>
<dbReference type="SUPFAM" id="SSF53218">
    <property type="entry name" value="Molybdenum cofactor biosynthesis proteins"/>
    <property type="match status" value="1"/>
</dbReference>
<dbReference type="OrthoDB" id="9801454at2"/>
<dbReference type="Gene3D" id="3.30.70.2860">
    <property type="match status" value="1"/>
</dbReference>
<evidence type="ECO:0000259" key="2">
    <source>
        <dbReference type="SMART" id="SM00852"/>
    </source>
</evidence>
<sequence length="414" mass="45866">MKAELICVGTELLLGDIVNTNAAFIAKNLAMLGIDHVYEVVVGDNKDRLKAQLEITKNRSDIIILSGGLGPTQDDLTKETVAEHLNKKLVFDENVYKHIEEYFNKIKRPITENSKKQAYVIEGSRVLMNEWGTAPGLICEENNKTYILLPGPPMELEPMFNKYVFPYLKERSSTVLVSKTVKIMGIGEAMAEEMVKDLIKSQNPTLAPYAKDGEVHFRITAKAKNEEEAQSLIQPVYNRLKEIFGINIYAEDDQTLEEVVANLLIKNNLTIAVAESCTGGLVTSKLVNYPGISSVLLEGVVTYSNDSKIKRLMVSEETLKQHGAVSYQTAIEMAEGVAKTAKADIGISTTGIAGPSGGTSKKPVGLVYLGVYIKGYKTFKELKLAGDRQRIRERASKELLDFLRRELKTEMIGK</sequence>
<accession>R7RQL8</accession>
<dbReference type="PANTHER" id="PTHR13939:SF0">
    <property type="entry name" value="NMN AMIDOHYDROLASE-LIKE PROTEIN YFAY"/>
    <property type="match status" value="1"/>
</dbReference>
<comment type="caution">
    <text evidence="3">The sequence shown here is derived from an EMBL/GenBank/DDBJ whole genome shotgun (WGS) entry which is preliminary data.</text>
</comment>
<organism evidence="3 4">
    <name type="scientific">Thermobrachium celere DSM 8682</name>
    <dbReference type="NCBI Taxonomy" id="941824"/>
    <lineage>
        <taxon>Bacteria</taxon>
        <taxon>Bacillati</taxon>
        <taxon>Bacillota</taxon>
        <taxon>Clostridia</taxon>
        <taxon>Eubacteriales</taxon>
        <taxon>Clostridiaceae</taxon>
        <taxon>Thermobrachium</taxon>
    </lineage>
</organism>
<dbReference type="AlphaFoldDB" id="R7RQL8"/>
<dbReference type="InterPro" id="IPR008135">
    <property type="entry name" value="Competence-induced_CinA"/>
</dbReference>
<dbReference type="InterPro" id="IPR008136">
    <property type="entry name" value="CinA_C"/>
</dbReference>
<name>R7RQL8_9CLOT</name>
<evidence type="ECO:0000313" key="3">
    <source>
        <dbReference type="EMBL" id="CDF57641.1"/>
    </source>
</evidence>
<feature type="domain" description="MoaB/Mog" evidence="2">
    <location>
        <begin position="4"/>
        <end position="171"/>
    </location>
</feature>
<evidence type="ECO:0000256" key="1">
    <source>
        <dbReference type="HAMAP-Rule" id="MF_00226"/>
    </source>
</evidence>
<dbReference type="InterPro" id="IPR001453">
    <property type="entry name" value="MoaB/Mog_dom"/>
</dbReference>
<dbReference type="CDD" id="cd00885">
    <property type="entry name" value="cinA"/>
    <property type="match status" value="1"/>
</dbReference>
<reference evidence="3" key="1">
    <citation type="submission" date="2013-03" db="EMBL/GenBank/DDBJ databases">
        <title>Draft genome sequence of the hydrogen-ethanol-producing anaerobic alkalithermophilic Caloramator celere.</title>
        <authorList>
            <person name="Ciranna A."/>
            <person name="Larjo A."/>
            <person name="Kivisto A."/>
            <person name="Santala V."/>
            <person name="Roos C."/>
            <person name="Karp M."/>
        </authorList>
    </citation>
    <scope>NUCLEOTIDE SEQUENCE [LARGE SCALE GENOMIC DNA]</scope>
    <source>
        <strain evidence="3">DSM 8682</strain>
    </source>
</reference>
<dbReference type="Pfam" id="PF02464">
    <property type="entry name" value="CinA"/>
    <property type="match status" value="1"/>
</dbReference>
<dbReference type="NCBIfam" id="NF001813">
    <property type="entry name" value="PRK00549.1"/>
    <property type="match status" value="1"/>
</dbReference>
<dbReference type="eggNOG" id="COG1546">
    <property type="taxonomic scope" value="Bacteria"/>
</dbReference>
<dbReference type="NCBIfam" id="TIGR00199">
    <property type="entry name" value="PncC_domain"/>
    <property type="match status" value="1"/>
</dbReference>
<keyword evidence="4" id="KW-1185">Reference proteome</keyword>
<comment type="similarity">
    <text evidence="1">Belongs to the CinA family.</text>
</comment>
<dbReference type="EMBL" id="CAVN010000088">
    <property type="protein sequence ID" value="CDF57641.1"/>
    <property type="molecule type" value="Genomic_DNA"/>
</dbReference>
<dbReference type="Gene3D" id="3.40.980.10">
    <property type="entry name" value="MoaB/Mog-like domain"/>
    <property type="match status" value="1"/>
</dbReference>
<protein>
    <recommendedName>
        <fullName evidence="1">Putative competence-damage inducible protein</fullName>
    </recommendedName>
</protein>
<dbReference type="InterPro" id="IPR036425">
    <property type="entry name" value="MoaB/Mog-like_dom_sf"/>
</dbReference>
<dbReference type="PIRSF" id="PIRSF006728">
    <property type="entry name" value="CinA"/>
    <property type="match status" value="1"/>
</dbReference>